<dbReference type="Pfam" id="PF00455">
    <property type="entry name" value="DeoRC"/>
    <property type="match status" value="1"/>
</dbReference>
<dbReference type="AlphaFoldDB" id="A0A154LB74"/>
<dbReference type="RefSeq" id="WP_062948745.1">
    <property type="nucleotide sequence ID" value="NZ_LPVY01000003.1"/>
</dbReference>
<dbReference type="SUPFAM" id="SSF100950">
    <property type="entry name" value="NagB/RpiA/CoA transferase-like"/>
    <property type="match status" value="1"/>
</dbReference>
<dbReference type="InterPro" id="IPR036390">
    <property type="entry name" value="WH_DNA-bd_sf"/>
</dbReference>
<evidence type="ECO:0000256" key="3">
    <source>
        <dbReference type="ARBA" id="ARBA00023125"/>
    </source>
</evidence>
<keyword evidence="2" id="KW-0805">Transcription regulation</keyword>
<organism evidence="6 7">
    <name type="scientific">Thalassospira lucentensis</name>
    <dbReference type="NCBI Taxonomy" id="168935"/>
    <lineage>
        <taxon>Bacteria</taxon>
        <taxon>Pseudomonadati</taxon>
        <taxon>Pseudomonadota</taxon>
        <taxon>Alphaproteobacteria</taxon>
        <taxon>Rhodospirillales</taxon>
        <taxon>Thalassospiraceae</taxon>
        <taxon>Thalassospira</taxon>
    </lineage>
</organism>
<keyword evidence="3" id="KW-0238">DNA-binding</keyword>
<sequence>MSSVNSRQREIEKLLHSQGTVHIHDLSALFHASLDTIRRDLRQMEDAGSLRRIHGGATLPSTAREGFHDRAQDLKPERSEIARKVAHDLVPDHGVVFFDSGTTIYEVARNLKPSFCGTVITVNPLIAVELANHPNANIIMIGGMVLKRDLAICGPTAIDEIRNYNADLVLLGTCALHPELGLTTSTAEERATKAAMLAKSAEAIAVTTADKLETSLPFRVCDLDAISHLVTGRKLSSGYLNNYTERGINVILA</sequence>
<evidence type="ECO:0000256" key="1">
    <source>
        <dbReference type="ARBA" id="ARBA00022491"/>
    </source>
</evidence>
<accession>A0A154LB74</accession>
<dbReference type="PROSITE" id="PS00894">
    <property type="entry name" value="HTH_DEOR_1"/>
    <property type="match status" value="1"/>
</dbReference>
<evidence type="ECO:0000313" key="7">
    <source>
        <dbReference type="Proteomes" id="UP000076335"/>
    </source>
</evidence>
<dbReference type="Proteomes" id="UP000076335">
    <property type="component" value="Unassembled WGS sequence"/>
</dbReference>
<dbReference type="PROSITE" id="PS51000">
    <property type="entry name" value="HTH_DEOR_2"/>
    <property type="match status" value="1"/>
</dbReference>
<comment type="caution">
    <text evidence="6">The sequence shown here is derived from an EMBL/GenBank/DDBJ whole genome shotgun (WGS) entry which is preliminary data.</text>
</comment>
<keyword evidence="4" id="KW-0804">Transcription</keyword>
<evidence type="ECO:0000256" key="2">
    <source>
        <dbReference type="ARBA" id="ARBA00023015"/>
    </source>
</evidence>
<dbReference type="SMART" id="SM00420">
    <property type="entry name" value="HTH_DEOR"/>
    <property type="match status" value="1"/>
</dbReference>
<evidence type="ECO:0000259" key="5">
    <source>
        <dbReference type="PROSITE" id="PS51000"/>
    </source>
</evidence>
<dbReference type="OrthoDB" id="9814815at2"/>
<dbReference type="SUPFAM" id="SSF46785">
    <property type="entry name" value="Winged helix' DNA-binding domain"/>
    <property type="match status" value="1"/>
</dbReference>
<reference evidence="6 7" key="1">
    <citation type="submission" date="2015-12" db="EMBL/GenBank/DDBJ databases">
        <title>Genome sequence of Thalassospira lucentensis MCCC 1A02072.</title>
        <authorList>
            <person name="Lu L."/>
            <person name="Lai Q."/>
            <person name="Shao Z."/>
            <person name="Qian P."/>
        </authorList>
    </citation>
    <scope>NUCLEOTIDE SEQUENCE [LARGE SCALE GENOMIC DNA]</scope>
    <source>
        <strain evidence="6 7">MCCC 1A02072</strain>
    </source>
</reference>
<evidence type="ECO:0000256" key="4">
    <source>
        <dbReference type="ARBA" id="ARBA00023163"/>
    </source>
</evidence>
<dbReference type="InterPro" id="IPR001034">
    <property type="entry name" value="DeoR_HTH"/>
</dbReference>
<gene>
    <name evidence="6" type="ORF">AUP42_11035</name>
</gene>
<dbReference type="PANTHER" id="PTHR30363">
    <property type="entry name" value="HTH-TYPE TRANSCRIPTIONAL REGULATOR SRLR-RELATED"/>
    <property type="match status" value="1"/>
</dbReference>
<dbReference type="Pfam" id="PF08220">
    <property type="entry name" value="HTH_DeoR"/>
    <property type="match status" value="1"/>
</dbReference>
<dbReference type="InterPro" id="IPR018356">
    <property type="entry name" value="Tscrpt_reg_HTH_DeoR_CS"/>
</dbReference>
<evidence type="ECO:0000313" key="6">
    <source>
        <dbReference type="EMBL" id="KZB68004.1"/>
    </source>
</evidence>
<feature type="domain" description="HTH deoR-type" evidence="5">
    <location>
        <begin position="4"/>
        <end position="59"/>
    </location>
</feature>
<dbReference type="GO" id="GO:0003677">
    <property type="term" value="F:DNA binding"/>
    <property type="evidence" value="ECO:0007669"/>
    <property type="project" value="UniProtKB-KW"/>
</dbReference>
<name>A0A154LB74_9PROT</name>
<dbReference type="InterPro" id="IPR014036">
    <property type="entry name" value="DeoR-like_C"/>
</dbReference>
<dbReference type="InterPro" id="IPR050313">
    <property type="entry name" value="Carb_Metab_HTH_regulators"/>
</dbReference>
<dbReference type="InterPro" id="IPR037171">
    <property type="entry name" value="NagB/RpiA_transferase-like"/>
</dbReference>
<dbReference type="SMART" id="SM01134">
    <property type="entry name" value="DeoRC"/>
    <property type="match status" value="1"/>
</dbReference>
<dbReference type="PRINTS" id="PR00037">
    <property type="entry name" value="HTHLACR"/>
</dbReference>
<dbReference type="PANTHER" id="PTHR30363:SF4">
    <property type="entry name" value="GLYCEROL-3-PHOSPHATE REGULON REPRESSOR"/>
    <property type="match status" value="1"/>
</dbReference>
<dbReference type="EMBL" id="LPVY01000003">
    <property type="protein sequence ID" value="KZB68004.1"/>
    <property type="molecule type" value="Genomic_DNA"/>
</dbReference>
<keyword evidence="1" id="KW-0678">Repressor</keyword>
<proteinExistence type="predicted"/>
<protein>
    <submittedName>
        <fullName evidence="6">DeoR family transcriptional regulator</fullName>
    </submittedName>
</protein>
<dbReference type="GO" id="GO:0003700">
    <property type="term" value="F:DNA-binding transcription factor activity"/>
    <property type="evidence" value="ECO:0007669"/>
    <property type="project" value="InterPro"/>
</dbReference>